<dbReference type="WBParaSite" id="DME_0000711901-mRNA-1">
    <property type="protein sequence ID" value="DME_0000711901-mRNA-1"/>
    <property type="gene ID" value="DME_0000711901"/>
</dbReference>
<dbReference type="Gene3D" id="3.30.200.20">
    <property type="entry name" value="Phosphorylase Kinase, domain 1"/>
    <property type="match status" value="1"/>
</dbReference>
<dbReference type="CDD" id="cd13118">
    <property type="entry name" value="POLO_box_1"/>
    <property type="match status" value="1"/>
</dbReference>
<dbReference type="PROSITE" id="PS50078">
    <property type="entry name" value="POLO_BOX"/>
    <property type="match status" value="1"/>
</dbReference>
<dbReference type="PROSITE" id="PS00108">
    <property type="entry name" value="PROTEIN_KINASE_ST"/>
    <property type="match status" value="1"/>
</dbReference>
<dbReference type="Proteomes" id="UP000038040">
    <property type="component" value="Unplaced"/>
</dbReference>
<reference evidence="11 13" key="2">
    <citation type="submission" date="2018-11" db="EMBL/GenBank/DDBJ databases">
        <authorList>
            <consortium name="Pathogen Informatics"/>
        </authorList>
    </citation>
    <scope>NUCLEOTIDE SEQUENCE [LARGE SCALE GENOMIC DNA]</scope>
</reference>
<dbReference type="InterPro" id="IPR000959">
    <property type="entry name" value="POLO_box_dom"/>
</dbReference>
<dbReference type="FunFam" id="1.10.510.10:FF:000571">
    <property type="entry name" value="Maternal embryonic leucine zipper kinase"/>
    <property type="match status" value="1"/>
</dbReference>
<evidence type="ECO:0000256" key="3">
    <source>
        <dbReference type="ARBA" id="ARBA00022679"/>
    </source>
</evidence>
<feature type="domain" description="Protein kinase" evidence="9">
    <location>
        <begin position="38"/>
        <end position="297"/>
    </location>
</feature>
<dbReference type="GO" id="GO:0004674">
    <property type="term" value="F:protein serine/threonine kinase activity"/>
    <property type="evidence" value="ECO:0007669"/>
    <property type="project" value="UniProtKB-KW"/>
</dbReference>
<evidence type="ECO:0000256" key="5">
    <source>
        <dbReference type="ARBA" id="ARBA00022777"/>
    </source>
</evidence>
<dbReference type="Gene3D" id="1.10.510.10">
    <property type="entry name" value="Transferase(Phosphotransferase) domain 1"/>
    <property type="match status" value="1"/>
</dbReference>
<dbReference type="Pfam" id="PF00069">
    <property type="entry name" value="Pkinase"/>
    <property type="match status" value="1"/>
</dbReference>
<protein>
    <recommendedName>
        <fullName evidence="8">Serine/threonine-protein kinase PLK</fullName>
        <ecNumber evidence="8">2.7.11.21</ecNumber>
    </recommendedName>
    <alternativeName>
        <fullName evidence="8">Polo-like kinase</fullName>
    </alternativeName>
</protein>
<evidence type="ECO:0000259" key="9">
    <source>
        <dbReference type="PROSITE" id="PS50011"/>
    </source>
</evidence>
<keyword evidence="2 8" id="KW-0723">Serine/threonine-protein kinase</keyword>
<dbReference type="Gene3D" id="3.30.1120.30">
    <property type="entry name" value="POLO box domain"/>
    <property type="match status" value="2"/>
</dbReference>
<dbReference type="STRING" id="318479.A0A158Q5D9"/>
<dbReference type="Proteomes" id="UP000274756">
    <property type="component" value="Unassembled WGS sequence"/>
</dbReference>
<dbReference type="SUPFAM" id="SSF82615">
    <property type="entry name" value="Polo-box domain"/>
    <property type="match status" value="1"/>
</dbReference>
<feature type="domain" description="POLO box" evidence="10">
    <location>
        <begin position="397"/>
        <end position="484"/>
    </location>
</feature>
<name>A0A158Q5D9_DRAME</name>
<feature type="binding site" evidence="7">
    <location>
        <position position="69"/>
    </location>
    <ligand>
        <name>ATP</name>
        <dbReference type="ChEBI" id="CHEBI:30616"/>
    </ligand>
</feature>
<keyword evidence="3 8" id="KW-0808">Transferase</keyword>
<evidence type="ECO:0000256" key="1">
    <source>
        <dbReference type="ARBA" id="ARBA00001946"/>
    </source>
</evidence>
<dbReference type="InterPro" id="IPR011009">
    <property type="entry name" value="Kinase-like_dom_sf"/>
</dbReference>
<accession>A0A158Q5D9</accession>
<dbReference type="InterPro" id="IPR036947">
    <property type="entry name" value="POLO_box_dom_sf"/>
</dbReference>
<dbReference type="EC" id="2.7.11.21" evidence="8"/>
<evidence type="ECO:0000256" key="2">
    <source>
        <dbReference type="ARBA" id="ARBA00022527"/>
    </source>
</evidence>
<dbReference type="PROSITE" id="PS00107">
    <property type="entry name" value="PROTEIN_KINASE_ATP"/>
    <property type="match status" value="1"/>
</dbReference>
<evidence type="ECO:0000313" key="14">
    <source>
        <dbReference type="WBParaSite" id="DME_0000711901-mRNA-1"/>
    </source>
</evidence>
<dbReference type="PROSITE" id="PS50011">
    <property type="entry name" value="PROTEIN_KINASE_DOM"/>
    <property type="match status" value="1"/>
</dbReference>
<dbReference type="SUPFAM" id="SSF56112">
    <property type="entry name" value="Protein kinase-like (PK-like)"/>
    <property type="match status" value="1"/>
</dbReference>
<dbReference type="PANTHER" id="PTHR24345">
    <property type="entry name" value="SERINE/THREONINE-PROTEIN KINASE PLK"/>
    <property type="match status" value="1"/>
</dbReference>
<keyword evidence="4 7" id="KW-0547">Nucleotide-binding</keyword>
<evidence type="ECO:0000256" key="4">
    <source>
        <dbReference type="ARBA" id="ARBA00022741"/>
    </source>
</evidence>
<sequence>MKSLKEPKDPCTSISENLNYELKEWSTRPIYDGFKCYYTIMVYLGKGGFAKCFSAMEFNRDHQRQVALKVVDKKRLSKQTQQEKILKEISIHKKLEHSNIVALLNFFEDKLNIYLVLEFCANSTLLHQIHTSEDRHLRNDVARSYFSQVIDAVLYLHEICCILHRDLKPGNILINDHHQVVKLADFGLAIQIEDLPFASICVCGTPNYISPQVLEHQGHSKESEAWSLGCILYCMLIGKPPFETDSVEDTYSRILRCDYDFPIGCISESAQDLITKLLHPDMALRLKIPMIKMHRYFDTEHRNSNYLLSLITSQKDSQDTSSILDNYKCFGSLCRTTEEVNPISNGGVHSGDSGIVSDGYFPLKTQSINPLNLYELVMAGHYQVSNDPPQTISGILMVSKWVDYRNRYGFGCVLSDGSRCVLFNNNSSMVFRRETANTGRYSFFANTEQDPLCPIEWTTNDVIVNSNLIEKMKITSLISTFMDAELQMIVSYPFVPSQANPLILQKRRNGILLMIHAHGFAQINFLHTHYKLVLHQDDCGQIKLTIMHPNRRLFTFSMVPNCQMPVYQCPESRQAQLLVDKARLSLMSSSIRYHLSTEC</sequence>
<comment type="cofactor">
    <cofactor evidence="1">
        <name>Mg(2+)</name>
        <dbReference type="ChEBI" id="CHEBI:18420"/>
    </cofactor>
</comment>
<comment type="similarity">
    <text evidence="8">Belongs to the protein kinase superfamily. Ser/Thr protein kinase family. CDC5/Polo subfamily.</text>
</comment>
<dbReference type="GO" id="GO:0005634">
    <property type="term" value="C:nucleus"/>
    <property type="evidence" value="ECO:0007669"/>
    <property type="project" value="TreeGrafter"/>
</dbReference>
<dbReference type="InterPro" id="IPR008271">
    <property type="entry name" value="Ser/Thr_kinase_AS"/>
</dbReference>
<dbReference type="EMBL" id="UYYG01001193">
    <property type="protein sequence ID" value="VDN59876.1"/>
    <property type="molecule type" value="Genomic_DNA"/>
</dbReference>
<keyword evidence="13" id="KW-1185">Reference proteome</keyword>
<dbReference type="InterPro" id="IPR017441">
    <property type="entry name" value="Protein_kinase_ATP_BS"/>
</dbReference>
<dbReference type="AlphaFoldDB" id="A0A158Q5D9"/>
<evidence type="ECO:0000256" key="8">
    <source>
        <dbReference type="RuleBase" id="RU361162"/>
    </source>
</evidence>
<dbReference type="OrthoDB" id="408964at2759"/>
<proteinExistence type="inferred from homology"/>
<evidence type="ECO:0000256" key="6">
    <source>
        <dbReference type="ARBA" id="ARBA00022840"/>
    </source>
</evidence>
<evidence type="ECO:0000259" key="10">
    <source>
        <dbReference type="PROSITE" id="PS50078"/>
    </source>
</evidence>
<dbReference type="FunFam" id="3.30.200.20:FF:000042">
    <property type="entry name" value="Aurora kinase A"/>
    <property type="match status" value="1"/>
</dbReference>
<gene>
    <name evidence="11" type="ORF">DME_LOCUS9849</name>
</gene>
<dbReference type="SMART" id="SM00220">
    <property type="entry name" value="S_TKc"/>
    <property type="match status" value="1"/>
</dbReference>
<keyword evidence="5 8" id="KW-0418">Kinase</keyword>
<dbReference type="InterPro" id="IPR033701">
    <property type="entry name" value="POLO_box_1"/>
</dbReference>
<evidence type="ECO:0000313" key="11">
    <source>
        <dbReference type="EMBL" id="VDN59876.1"/>
    </source>
</evidence>
<evidence type="ECO:0000256" key="7">
    <source>
        <dbReference type="PROSITE-ProRule" id="PRU10141"/>
    </source>
</evidence>
<evidence type="ECO:0000313" key="12">
    <source>
        <dbReference type="Proteomes" id="UP000038040"/>
    </source>
</evidence>
<dbReference type="InterPro" id="IPR000719">
    <property type="entry name" value="Prot_kinase_dom"/>
</dbReference>
<organism evidence="12 14">
    <name type="scientific">Dracunculus medinensis</name>
    <name type="common">Guinea worm</name>
    <dbReference type="NCBI Taxonomy" id="318479"/>
    <lineage>
        <taxon>Eukaryota</taxon>
        <taxon>Metazoa</taxon>
        <taxon>Ecdysozoa</taxon>
        <taxon>Nematoda</taxon>
        <taxon>Chromadorea</taxon>
        <taxon>Rhabditida</taxon>
        <taxon>Spirurina</taxon>
        <taxon>Dracunculoidea</taxon>
        <taxon>Dracunculidae</taxon>
        <taxon>Dracunculus</taxon>
    </lineage>
</organism>
<keyword evidence="6 7" id="KW-0067">ATP-binding</keyword>
<evidence type="ECO:0000313" key="13">
    <source>
        <dbReference type="Proteomes" id="UP000274756"/>
    </source>
</evidence>
<comment type="catalytic activity">
    <reaction evidence="8">
        <text>L-threonyl-[protein] + ATP = O-phospho-L-threonyl-[protein] + ADP + H(+)</text>
        <dbReference type="Rhea" id="RHEA:46608"/>
        <dbReference type="Rhea" id="RHEA-COMP:11060"/>
        <dbReference type="Rhea" id="RHEA-COMP:11605"/>
        <dbReference type="ChEBI" id="CHEBI:15378"/>
        <dbReference type="ChEBI" id="CHEBI:30013"/>
        <dbReference type="ChEBI" id="CHEBI:30616"/>
        <dbReference type="ChEBI" id="CHEBI:61977"/>
        <dbReference type="ChEBI" id="CHEBI:456216"/>
        <dbReference type="EC" id="2.7.11.21"/>
    </reaction>
</comment>
<reference evidence="14" key="1">
    <citation type="submission" date="2016-04" db="UniProtKB">
        <authorList>
            <consortium name="WormBaseParasite"/>
        </authorList>
    </citation>
    <scope>IDENTIFICATION</scope>
</reference>
<dbReference type="GO" id="GO:0005524">
    <property type="term" value="F:ATP binding"/>
    <property type="evidence" value="ECO:0007669"/>
    <property type="project" value="UniProtKB-UniRule"/>
</dbReference>